<dbReference type="PROSITE" id="PS50082">
    <property type="entry name" value="WD_REPEATS_2"/>
    <property type="match status" value="4"/>
</dbReference>
<dbReference type="InterPro" id="IPR001680">
    <property type="entry name" value="WD40_rpt"/>
</dbReference>
<dbReference type="InterPro" id="IPR057452">
    <property type="entry name" value="BRWD/PHIP_N"/>
</dbReference>
<feature type="region of interest" description="Disordered" evidence="4">
    <location>
        <begin position="1259"/>
        <end position="1285"/>
    </location>
</feature>
<feature type="compositionally biased region" description="Polar residues" evidence="4">
    <location>
        <begin position="1485"/>
        <end position="1501"/>
    </location>
</feature>
<dbReference type="PROSITE" id="PS50014">
    <property type="entry name" value="BROMODOMAIN_2"/>
    <property type="match status" value="1"/>
</dbReference>
<dbReference type="GO" id="GO:0007010">
    <property type="term" value="P:cytoskeleton organization"/>
    <property type="evidence" value="ECO:0007669"/>
    <property type="project" value="TreeGrafter"/>
</dbReference>
<feature type="compositionally biased region" description="Acidic residues" evidence="4">
    <location>
        <begin position="1609"/>
        <end position="1634"/>
    </location>
</feature>
<dbReference type="FunCoup" id="A0A2P6NGG0">
    <property type="interactions" value="84"/>
</dbReference>
<gene>
    <name evidence="7" type="ORF">PROFUN_09903</name>
</gene>
<dbReference type="GO" id="GO:0006357">
    <property type="term" value="P:regulation of transcription by RNA polymerase II"/>
    <property type="evidence" value="ECO:0007669"/>
    <property type="project" value="TreeGrafter"/>
</dbReference>
<dbReference type="InParanoid" id="A0A2P6NGG0"/>
<keyword evidence="8" id="KW-1185">Reference proteome</keyword>
<feature type="domain" description="Nudix hydrolase" evidence="6">
    <location>
        <begin position="30"/>
        <end position="171"/>
    </location>
</feature>
<dbReference type="OrthoDB" id="10265743at2759"/>
<dbReference type="Gene3D" id="1.20.920.10">
    <property type="entry name" value="Bromodomain-like"/>
    <property type="match status" value="1"/>
</dbReference>
<evidence type="ECO:0000256" key="1">
    <source>
        <dbReference type="ARBA" id="ARBA00023117"/>
    </source>
</evidence>
<dbReference type="Proteomes" id="UP000241769">
    <property type="component" value="Unassembled WGS sequence"/>
</dbReference>
<feature type="compositionally biased region" description="Polar residues" evidence="4">
    <location>
        <begin position="999"/>
        <end position="1011"/>
    </location>
</feature>
<evidence type="ECO:0000259" key="6">
    <source>
        <dbReference type="PROSITE" id="PS51462"/>
    </source>
</evidence>
<dbReference type="InterPro" id="IPR036427">
    <property type="entry name" value="Bromodomain-like_sf"/>
</dbReference>
<feature type="region of interest" description="Disordered" evidence="4">
    <location>
        <begin position="1396"/>
        <end position="1416"/>
    </location>
</feature>
<feature type="repeat" description="WD" evidence="3">
    <location>
        <begin position="706"/>
        <end position="748"/>
    </location>
</feature>
<feature type="compositionally biased region" description="Basic and acidic residues" evidence="4">
    <location>
        <begin position="1140"/>
        <end position="1152"/>
    </location>
</feature>
<organism evidence="7 8">
    <name type="scientific">Planoprotostelium fungivorum</name>
    <dbReference type="NCBI Taxonomy" id="1890364"/>
    <lineage>
        <taxon>Eukaryota</taxon>
        <taxon>Amoebozoa</taxon>
        <taxon>Evosea</taxon>
        <taxon>Variosea</taxon>
        <taxon>Cavosteliida</taxon>
        <taxon>Cavosteliaceae</taxon>
        <taxon>Planoprotostelium</taxon>
    </lineage>
</organism>
<dbReference type="InterPro" id="IPR001487">
    <property type="entry name" value="Bromodomain"/>
</dbReference>
<feature type="compositionally biased region" description="Basic and acidic residues" evidence="4">
    <location>
        <begin position="1568"/>
        <end position="1579"/>
    </location>
</feature>
<comment type="caution">
    <text evidence="7">The sequence shown here is derived from an EMBL/GenBank/DDBJ whole genome shotgun (WGS) entry which is preliminary data.</text>
</comment>
<dbReference type="Pfam" id="PF00293">
    <property type="entry name" value="NUDIX"/>
    <property type="match status" value="1"/>
</dbReference>
<dbReference type="SUPFAM" id="SSF47370">
    <property type="entry name" value="Bromodomain"/>
    <property type="match status" value="1"/>
</dbReference>
<name>A0A2P6NGG0_9EUKA</name>
<reference evidence="7 8" key="1">
    <citation type="journal article" date="2018" name="Genome Biol. Evol.">
        <title>Multiple Roots of Fruiting Body Formation in Amoebozoa.</title>
        <authorList>
            <person name="Hillmann F."/>
            <person name="Forbes G."/>
            <person name="Novohradska S."/>
            <person name="Ferling I."/>
            <person name="Riege K."/>
            <person name="Groth M."/>
            <person name="Westermann M."/>
            <person name="Marz M."/>
            <person name="Spaller T."/>
            <person name="Winckler T."/>
            <person name="Schaap P."/>
            <person name="Glockner G."/>
        </authorList>
    </citation>
    <scope>NUCLEOTIDE SEQUENCE [LARGE SCALE GENOMIC DNA]</scope>
    <source>
        <strain evidence="7 8">Jena</strain>
    </source>
</reference>
<dbReference type="PANTHER" id="PTHR16266">
    <property type="entry name" value="WD REPEAT DOMAIN 9"/>
    <property type="match status" value="1"/>
</dbReference>
<evidence type="ECO:0000256" key="2">
    <source>
        <dbReference type="PROSITE-ProRule" id="PRU00035"/>
    </source>
</evidence>
<accession>A0A2P6NGG0</accession>
<feature type="region of interest" description="Disordered" evidence="4">
    <location>
        <begin position="915"/>
        <end position="1014"/>
    </location>
</feature>
<feature type="region of interest" description="Disordered" evidence="4">
    <location>
        <begin position="1485"/>
        <end position="1687"/>
    </location>
</feature>
<dbReference type="SMART" id="SM00320">
    <property type="entry name" value="WD40"/>
    <property type="match status" value="6"/>
</dbReference>
<dbReference type="InterPro" id="IPR052060">
    <property type="entry name" value="Bromo_WD_repeat"/>
</dbReference>
<dbReference type="PRINTS" id="PR00503">
    <property type="entry name" value="BROMODOMAIN"/>
</dbReference>
<dbReference type="GO" id="GO:0008360">
    <property type="term" value="P:regulation of cell shape"/>
    <property type="evidence" value="ECO:0007669"/>
    <property type="project" value="TreeGrafter"/>
</dbReference>
<dbReference type="GO" id="GO:0005634">
    <property type="term" value="C:nucleus"/>
    <property type="evidence" value="ECO:0007669"/>
    <property type="project" value="TreeGrafter"/>
</dbReference>
<feature type="compositionally biased region" description="Acidic residues" evidence="4">
    <location>
        <begin position="921"/>
        <end position="947"/>
    </location>
</feature>
<dbReference type="PROSITE" id="PS51462">
    <property type="entry name" value="NUDIX"/>
    <property type="match status" value="1"/>
</dbReference>
<dbReference type="InterPro" id="IPR015797">
    <property type="entry name" value="NUDIX_hydrolase-like_dom_sf"/>
</dbReference>
<dbReference type="EMBL" id="MDYQ01000091">
    <property type="protein sequence ID" value="PRP83048.1"/>
    <property type="molecule type" value="Genomic_DNA"/>
</dbReference>
<feature type="compositionally biased region" description="Basic and acidic residues" evidence="4">
    <location>
        <begin position="1676"/>
        <end position="1687"/>
    </location>
</feature>
<feature type="compositionally biased region" description="Polar residues" evidence="4">
    <location>
        <begin position="960"/>
        <end position="971"/>
    </location>
</feature>
<dbReference type="Pfam" id="PF00439">
    <property type="entry name" value="Bromodomain"/>
    <property type="match status" value="1"/>
</dbReference>
<dbReference type="Pfam" id="PF25437">
    <property type="entry name" value="BRWD1_N"/>
    <property type="match status" value="1"/>
</dbReference>
<feature type="compositionally biased region" description="Acidic residues" evidence="4">
    <location>
        <begin position="1549"/>
        <end position="1563"/>
    </location>
</feature>
<proteinExistence type="predicted"/>
<keyword evidence="1 2" id="KW-0103">Bromodomain</keyword>
<feature type="repeat" description="WD" evidence="3">
    <location>
        <begin position="610"/>
        <end position="642"/>
    </location>
</feature>
<dbReference type="STRING" id="1890364.A0A2P6NGG0"/>
<feature type="repeat" description="WD" evidence="3">
    <location>
        <begin position="475"/>
        <end position="516"/>
    </location>
</feature>
<feature type="region of interest" description="Disordered" evidence="4">
    <location>
        <begin position="1126"/>
        <end position="1162"/>
    </location>
</feature>
<feature type="compositionally biased region" description="Basic residues" evidence="4">
    <location>
        <begin position="1587"/>
        <end position="1605"/>
    </location>
</feature>
<protein>
    <submittedName>
        <fullName evidence="7">Bromodomain and WD repeat-containing protein 1</fullName>
    </submittedName>
</protein>
<keyword evidence="3" id="KW-0853">WD repeat</keyword>
<feature type="compositionally biased region" description="Acidic residues" evidence="4">
    <location>
        <begin position="1400"/>
        <end position="1414"/>
    </location>
</feature>
<evidence type="ECO:0000256" key="3">
    <source>
        <dbReference type="PROSITE-ProRule" id="PRU00221"/>
    </source>
</evidence>
<evidence type="ECO:0000259" key="5">
    <source>
        <dbReference type="PROSITE" id="PS50014"/>
    </source>
</evidence>
<dbReference type="Gene3D" id="3.90.79.10">
    <property type="entry name" value="Nucleoside Triphosphate Pyrophosphohydrolase"/>
    <property type="match status" value="1"/>
</dbReference>
<evidence type="ECO:0000256" key="4">
    <source>
        <dbReference type="SAM" id="MobiDB-lite"/>
    </source>
</evidence>
<feature type="domain" description="Bromo" evidence="5">
    <location>
        <begin position="1308"/>
        <end position="1371"/>
    </location>
</feature>
<dbReference type="InterPro" id="IPR015943">
    <property type="entry name" value="WD40/YVTN_repeat-like_dom_sf"/>
</dbReference>
<dbReference type="PANTHER" id="PTHR16266:SF17">
    <property type="entry name" value="BRWD3"/>
    <property type="match status" value="1"/>
</dbReference>
<evidence type="ECO:0000313" key="7">
    <source>
        <dbReference type="EMBL" id="PRP83048.1"/>
    </source>
</evidence>
<dbReference type="InterPro" id="IPR000086">
    <property type="entry name" value="NUDIX_hydrolase_dom"/>
</dbReference>
<feature type="repeat" description="WD" evidence="3">
    <location>
        <begin position="433"/>
        <end position="474"/>
    </location>
</feature>
<dbReference type="InterPro" id="IPR036322">
    <property type="entry name" value="WD40_repeat_dom_sf"/>
</dbReference>
<evidence type="ECO:0000313" key="8">
    <source>
        <dbReference type="Proteomes" id="UP000241769"/>
    </source>
</evidence>
<dbReference type="Gene3D" id="2.130.10.10">
    <property type="entry name" value="YVTN repeat-like/Quinoprotein amine dehydrogenase"/>
    <property type="match status" value="3"/>
</dbReference>
<dbReference type="CDD" id="cd04692">
    <property type="entry name" value="NUDIX_Hydrolase"/>
    <property type="match status" value="1"/>
</dbReference>
<dbReference type="PROSITE" id="PS50294">
    <property type="entry name" value="WD_REPEATS_REGION"/>
    <property type="match status" value="3"/>
</dbReference>
<dbReference type="InterPro" id="IPR057451">
    <property type="entry name" value="BRWD/PHIP_AD"/>
</dbReference>
<dbReference type="Pfam" id="PF00400">
    <property type="entry name" value="WD40"/>
    <property type="match status" value="4"/>
</dbReference>
<dbReference type="SMART" id="SM00297">
    <property type="entry name" value="BROMO"/>
    <property type="match status" value="1"/>
</dbReference>
<sequence length="1687" mass="192284">MTEEHIDVCDEQGKKTGEVLPRKEIHRLGKWHRCVHVWLFKKSGQVLVQKRAAIKESWPNMWDISSAGHISAGDDSLTSAQRELEEELGVKKEAKDFHFLFTSQVQAVLRGGAYLENEHVDVYLVEMDEGYKESFFTLQQSEVAAVKWMDIDELVSAFSSPTIERGRSQTVRPLEGKAQMANAEPKPAQYRGHTYLSAWWITVKTLQTALAFDAISIIRLLETEGPWPSSVTVLMCRDKGQNLKLFTIHMHAYECIIPKDAPCGLKLSFLILQWMNSKGLSQIAKQAEAAMMEKDLLPVAMKHTGQKHQMSLEELKKRHPHVAENHLESLLQRLLILSHTQDPPPQPIFSLISPDPSYNLIKEGRQKKIPFKTYNAIPDAISRTTSSQRCLLKPHDPKPIDYPSALVSYRMDRGPSWIKPMTKLYQYRHLKKIRGHAFPAYCVLFDHVGQRLITGSDDHFVRIFSTRSAHLIRTLKGHVGDIVDLAITRDNQILATACNMGAIRIWDFNTYHPITVLSIPNQVSFSSISFCGSLENMYLVSGDYNQNAIMWPVDQFVKDNVQPILLNEQPVSPSEAMVISVSKGGTMFVTAGDTIIRLWQVDPPQCIGNLKGHEQNVLSIQWANESERILSGGYDNTVRIWKNDGGDWKSIVLPLDENPATKASTTTLLWSLDDRYAIVAAMKGHQKKKGYIMVWESRTGVLKYKLEEHTDRVYALETHPKDPRIFFSGGYDGNVIIWDLQTGMTISKFQNSINVPNEGIVPVQILDGRFSPTGDCFAVTDSRGFISLYGMGNEQHYQNTPVEQSFQSDHHYLRLDSSLNVYDDNVHLPAHLVELGEICPLLDPTPYEKQTRPAEFAPPKIDEDEWNFRKSIYNAKRANEVTMVHRTVQPAPFRSKAPDNSNRVAPPSFVAYETETNFDPVEADNSEEEEEFVEQEDDDEYASDEEDKDRYSERLRNKRTSTSANTSVESSTPKKEGSRRRLRSASGQEEFSNDENDEMNFSGSDSDNASVSDGEMDLIDDSALLRDEKKRKKILRGRKGVPRYWHQWLLRNHDEISSYVPQMGDEVYYFCQGDKEYRDISDASIRTVYRTNPALLCKVVGVQYHVATQPWCEISLEIDPKHVIDEPTGELAGTSSEISTDGKQEQTDDVPHGDTSLQNVDTPSLPPNRFKVGYRADSDSPDCLCLSSIVRGSLNIPWRIGDRFMSFMSSSWFFGIVLDLAPPNEQYPDSPWESYKVKWELDGTEANFSPWEMYPVNDVNNNNNQVDPSTTSQTKFQPHAPPETLSQEETDRLLQGLHHIILLKMCRPFRLPVNVRQVRNYLKWVAYPMDLSTMTKRLKERYYRRIDALVWDINTMYGNAHTYNQDGSEIVQEAKKLTDWIKCLVLDPLHSLGALGLPSEESEYDPEGYEEPPEVQEKDLSMDTSVNIDVEGETELPPIEVAAEAKEKKAEKPKLSIKLRKQDDKWAHKEDGNMSMEASASILSDIKSMQPNVDSNSNNNGAVMDKTTAPAISGRTLRLQRRSYREPEGTIASRVTRSTRNKRQRLPSMEDDDDDADEDDVVDGDLSPDVRSEDEYHSSEEDEEGRHSRKRKVPQRRSTRRVQRKRYLEDDEEDLPEFEDEPEPEELFFDDDEIDGHTTKATPFSATNSKYWGSVSVDSDSEEEMSRPKRRTRGSVKKEDDGVRMSR</sequence>
<dbReference type="SUPFAM" id="SSF50978">
    <property type="entry name" value="WD40 repeat-like"/>
    <property type="match status" value="1"/>
</dbReference>
<feature type="compositionally biased region" description="Polar residues" evidence="4">
    <location>
        <begin position="1639"/>
        <end position="1651"/>
    </location>
</feature>
<dbReference type="Pfam" id="PF25313">
    <property type="entry name" value="BRWD_AD"/>
    <property type="match status" value="1"/>
</dbReference>
<dbReference type="CDD" id="cd00200">
    <property type="entry name" value="WD40"/>
    <property type="match status" value="1"/>
</dbReference>
<dbReference type="SUPFAM" id="SSF55811">
    <property type="entry name" value="Nudix"/>
    <property type="match status" value="1"/>
</dbReference>